<feature type="coiled-coil region" evidence="5">
    <location>
        <begin position="200"/>
        <end position="227"/>
    </location>
</feature>
<accession>A0A8J5KQT4</accession>
<reference evidence="9 10" key="1">
    <citation type="submission" date="2020-08" db="EMBL/GenBank/DDBJ databases">
        <title>Plant Genome Project.</title>
        <authorList>
            <person name="Zhang R.-G."/>
        </authorList>
    </citation>
    <scope>NUCLEOTIDE SEQUENCE [LARGE SCALE GENOMIC DNA]</scope>
    <source>
        <tissue evidence="9">Rhizome</tissue>
    </source>
</reference>
<dbReference type="Pfam" id="PF04576">
    <property type="entry name" value="Zein-binding"/>
    <property type="match status" value="1"/>
</dbReference>
<feature type="domain" description="GTD-binding" evidence="8">
    <location>
        <begin position="127"/>
        <end position="225"/>
    </location>
</feature>
<feature type="region of interest" description="Disordered" evidence="6">
    <location>
        <begin position="326"/>
        <end position="355"/>
    </location>
</feature>
<keyword evidence="5" id="KW-0175">Coiled coil</keyword>
<evidence type="ECO:0000256" key="1">
    <source>
        <dbReference type="ARBA" id="ARBA00004370"/>
    </source>
</evidence>
<evidence type="ECO:0000256" key="4">
    <source>
        <dbReference type="ARBA" id="ARBA00023136"/>
    </source>
</evidence>
<dbReference type="GO" id="GO:0016020">
    <property type="term" value="C:membrane"/>
    <property type="evidence" value="ECO:0007669"/>
    <property type="project" value="UniProtKB-SubCell"/>
</dbReference>
<evidence type="ECO:0000256" key="2">
    <source>
        <dbReference type="ARBA" id="ARBA00022692"/>
    </source>
</evidence>
<gene>
    <name evidence="9" type="ORF">ZIOFF_043756</name>
</gene>
<feature type="signal peptide" evidence="7">
    <location>
        <begin position="1"/>
        <end position="21"/>
    </location>
</feature>
<keyword evidence="10" id="KW-1185">Reference proteome</keyword>
<keyword evidence="7" id="KW-0732">Signal</keyword>
<evidence type="ECO:0000313" key="9">
    <source>
        <dbReference type="EMBL" id="KAG6495923.1"/>
    </source>
</evidence>
<evidence type="ECO:0000259" key="8">
    <source>
        <dbReference type="PROSITE" id="PS51775"/>
    </source>
</evidence>
<keyword evidence="2" id="KW-0812">Transmembrane</keyword>
<organism evidence="9 10">
    <name type="scientific">Zingiber officinale</name>
    <name type="common">Ginger</name>
    <name type="synonym">Amomum zingiber</name>
    <dbReference type="NCBI Taxonomy" id="94328"/>
    <lineage>
        <taxon>Eukaryota</taxon>
        <taxon>Viridiplantae</taxon>
        <taxon>Streptophyta</taxon>
        <taxon>Embryophyta</taxon>
        <taxon>Tracheophyta</taxon>
        <taxon>Spermatophyta</taxon>
        <taxon>Magnoliopsida</taxon>
        <taxon>Liliopsida</taxon>
        <taxon>Zingiberales</taxon>
        <taxon>Zingiberaceae</taxon>
        <taxon>Zingiber</taxon>
    </lineage>
</organism>
<feature type="compositionally biased region" description="Low complexity" evidence="6">
    <location>
        <begin position="339"/>
        <end position="351"/>
    </location>
</feature>
<evidence type="ECO:0000256" key="6">
    <source>
        <dbReference type="SAM" id="MobiDB-lite"/>
    </source>
</evidence>
<keyword evidence="4" id="KW-0472">Membrane</keyword>
<proteinExistence type="predicted"/>
<dbReference type="InterPro" id="IPR007656">
    <property type="entry name" value="GTD-bd"/>
</dbReference>
<dbReference type="EMBL" id="JACMSC010000012">
    <property type="protein sequence ID" value="KAG6495923.1"/>
    <property type="molecule type" value="Genomic_DNA"/>
</dbReference>
<evidence type="ECO:0000313" key="10">
    <source>
        <dbReference type="Proteomes" id="UP000734854"/>
    </source>
</evidence>
<sequence length="534" mass="60987">MNPLTTLLLLLFAIYNYFGTCDELHSSLRTRKAGRSESSLLPWRFQGSEKGKQCCAVTGGGGSGRDGGGRQHFSLPDPAIDRPPLLRRGERRLQQKISTIWNPPLFCLPGGTKYREATESQGNLMAQREVVIMKEVLQQRILIRKLYMEIEEEREASATAASEALAMILRLQEEKAAEKLEACQYRRLAEEKLHHVQQSLIILEEAMEDKEIEISMLNHQIQVYKRNLLNNGINDLDIESIHSHGDDINNGISDLNIENLYPHGDIHDRDTVDTSLPPLKTSRLHSEFYSNENNPWESSRQTIWKTIGGNIDQISEKDKRVLNLLKESKPEPTTSNRPSSSGQDTSSGYSSCHSKLQTDAYPDVERIPDFPAHNNLQNQNESDRNAFHVACVHDIFEVPESDKYHTTNESSKYITEESMVETKPCIDKQDMASEGTVDGQMMEYNSMIMDSTDGTWKLRAEFENIKCQLQRIDCESLMQMEGYDRKNEQLNLLSEIYEQLSAIECHLKESKSKSSPYYNSHLVAVMEVNFFCYF</sequence>
<dbReference type="PANTHER" id="PTHR31422">
    <property type="entry name" value="BNAANNG28530D PROTEIN"/>
    <property type="match status" value="1"/>
</dbReference>
<dbReference type="PANTHER" id="PTHR31422:SF1">
    <property type="entry name" value="GTD-BINDING DOMAIN-CONTAINING PROTEIN"/>
    <property type="match status" value="1"/>
</dbReference>
<comment type="caution">
    <text evidence="9">The sequence shown here is derived from an EMBL/GenBank/DDBJ whole genome shotgun (WGS) entry which is preliminary data.</text>
</comment>
<keyword evidence="3" id="KW-1133">Transmembrane helix</keyword>
<dbReference type="Proteomes" id="UP000734854">
    <property type="component" value="Unassembled WGS sequence"/>
</dbReference>
<dbReference type="AlphaFoldDB" id="A0A8J5KQT4"/>
<evidence type="ECO:0000256" key="7">
    <source>
        <dbReference type="SAM" id="SignalP"/>
    </source>
</evidence>
<evidence type="ECO:0000256" key="3">
    <source>
        <dbReference type="ARBA" id="ARBA00022989"/>
    </source>
</evidence>
<evidence type="ECO:0000256" key="5">
    <source>
        <dbReference type="SAM" id="Coils"/>
    </source>
</evidence>
<dbReference type="PROSITE" id="PS51775">
    <property type="entry name" value="GTD_BINDING"/>
    <property type="match status" value="1"/>
</dbReference>
<feature type="region of interest" description="Disordered" evidence="6">
    <location>
        <begin position="58"/>
        <end position="84"/>
    </location>
</feature>
<name>A0A8J5KQT4_ZINOF</name>
<feature type="chain" id="PRO_5035283085" description="GTD-binding domain-containing protein" evidence="7">
    <location>
        <begin position="22"/>
        <end position="534"/>
    </location>
</feature>
<comment type="subcellular location">
    <subcellularLocation>
        <location evidence="1">Membrane</location>
    </subcellularLocation>
</comment>
<dbReference type="GO" id="GO:0080115">
    <property type="term" value="F:myosin XI tail binding"/>
    <property type="evidence" value="ECO:0007669"/>
    <property type="project" value="UniProtKB-ARBA"/>
</dbReference>
<protein>
    <recommendedName>
        <fullName evidence="8">GTD-binding domain-containing protein</fullName>
    </recommendedName>
</protein>